<comment type="caution">
    <text evidence="11">The sequence shown here is derived from an EMBL/GenBank/DDBJ whole genome shotgun (WGS) entry which is preliminary data.</text>
</comment>
<dbReference type="InterPro" id="IPR052206">
    <property type="entry name" value="Retinol_saturase"/>
</dbReference>
<feature type="transmembrane region" description="Helical" evidence="8">
    <location>
        <begin position="723"/>
        <end position="740"/>
    </location>
</feature>
<dbReference type="Gene3D" id="3.50.50.60">
    <property type="entry name" value="FAD/NAD(P)-binding domain"/>
    <property type="match status" value="2"/>
</dbReference>
<keyword evidence="8" id="KW-1133">Transmembrane helix</keyword>
<evidence type="ECO:0000256" key="2">
    <source>
        <dbReference type="ARBA" id="ARBA00022630"/>
    </source>
</evidence>
<evidence type="ECO:0000256" key="6">
    <source>
        <dbReference type="ARBA" id="ARBA00023002"/>
    </source>
</evidence>
<dbReference type="InterPro" id="IPR036188">
    <property type="entry name" value="FAD/NAD-bd_sf"/>
</dbReference>
<keyword evidence="2" id="KW-0285">Flavoprotein</keyword>
<dbReference type="Pfam" id="PF01593">
    <property type="entry name" value="Amino_oxidase"/>
    <property type="match status" value="1"/>
</dbReference>
<gene>
    <name evidence="11" type="ORF">H8S20_12425</name>
</gene>
<dbReference type="EMBL" id="JACOOO010000025">
    <property type="protein sequence ID" value="MBC5629691.1"/>
    <property type="molecule type" value="Genomic_DNA"/>
</dbReference>
<dbReference type="Gene3D" id="3.30.1050.10">
    <property type="entry name" value="SCP2 sterol-binding domain"/>
    <property type="match status" value="1"/>
</dbReference>
<comment type="cofactor">
    <cofactor evidence="1">
        <name>FAD</name>
        <dbReference type="ChEBI" id="CHEBI:57692"/>
    </cofactor>
</comment>
<feature type="transmembrane region" description="Helical" evidence="8">
    <location>
        <begin position="662"/>
        <end position="683"/>
    </location>
</feature>
<dbReference type="RefSeq" id="WP_186860323.1">
    <property type="nucleotide sequence ID" value="NZ_JACOOO010000025.1"/>
</dbReference>
<reference evidence="11 12" key="1">
    <citation type="submission" date="2020-08" db="EMBL/GenBank/DDBJ databases">
        <title>Genome public.</title>
        <authorList>
            <person name="Liu C."/>
            <person name="Sun Q."/>
        </authorList>
    </citation>
    <scope>NUCLEOTIDE SEQUENCE [LARGE SCALE GENOMIC DNA]</scope>
    <source>
        <strain evidence="11 12">NSJ-6</strain>
    </source>
</reference>
<keyword evidence="4" id="KW-0274">FAD</keyword>
<dbReference type="Pfam" id="PF02036">
    <property type="entry name" value="SCP2"/>
    <property type="match status" value="1"/>
</dbReference>
<dbReference type="InterPro" id="IPR002937">
    <property type="entry name" value="Amino_oxidase"/>
</dbReference>
<organism evidence="11 12">
    <name type="scientific">Clostridium hominis</name>
    <dbReference type="NCBI Taxonomy" id="2763036"/>
    <lineage>
        <taxon>Bacteria</taxon>
        <taxon>Bacillati</taxon>
        <taxon>Bacillota</taxon>
        <taxon>Clostridia</taxon>
        <taxon>Eubacteriales</taxon>
        <taxon>Clostridiaceae</taxon>
        <taxon>Clostridium</taxon>
    </lineage>
</organism>
<feature type="transmembrane region" description="Helical" evidence="8">
    <location>
        <begin position="761"/>
        <end position="783"/>
    </location>
</feature>
<dbReference type="Proteomes" id="UP000596929">
    <property type="component" value="Unassembled WGS sequence"/>
</dbReference>
<keyword evidence="12" id="KW-1185">Reference proteome</keyword>
<protein>
    <submittedName>
        <fullName evidence="11">FAD-dependent oxidoreductase</fullName>
    </submittedName>
</protein>
<keyword evidence="6" id="KW-0560">Oxidoreductase</keyword>
<evidence type="ECO:0000256" key="5">
    <source>
        <dbReference type="ARBA" id="ARBA00022857"/>
    </source>
</evidence>
<evidence type="ECO:0000256" key="7">
    <source>
        <dbReference type="ARBA" id="ARBA00023027"/>
    </source>
</evidence>
<feature type="domain" description="SCP2" evidence="10">
    <location>
        <begin position="540"/>
        <end position="605"/>
    </location>
</feature>
<dbReference type="InterPro" id="IPR003033">
    <property type="entry name" value="SCP2_sterol-bd_dom"/>
</dbReference>
<dbReference type="SUPFAM" id="SSF51905">
    <property type="entry name" value="FAD/NAD(P)-binding domain"/>
    <property type="match status" value="1"/>
</dbReference>
<feature type="transmembrane region" description="Helical" evidence="8">
    <location>
        <begin position="789"/>
        <end position="809"/>
    </location>
</feature>
<keyword evidence="7" id="KW-0520">NAD</keyword>
<dbReference type="InterPro" id="IPR036527">
    <property type="entry name" value="SCP2_sterol-bd_dom_sf"/>
</dbReference>
<feature type="transmembrane region" description="Helical" evidence="8">
    <location>
        <begin position="695"/>
        <end position="717"/>
    </location>
</feature>
<keyword evidence="3" id="KW-0732">Signal</keyword>
<dbReference type="SUPFAM" id="SSF55718">
    <property type="entry name" value="SCP-like"/>
    <property type="match status" value="1"/>
</dbReference>
<proteinExistence type="predicted"/>
<dbReference type="PANTHER" id="PTHR46091">
    <property type="entry name" value="BLR7054 PROTEIN"/>
    <property type="match status" value="1"/>
</dbReference>
<evidence type="ECO:0000256" key="3">
    <source>
        <dbReference type="ARBA" id="ARBA00022729"/>
    </source>
</evidence>
<accession>A0ABR7DE70</accession>
<dbReference type="InterPro" id="IPR001613">
    <property type="entry name" value="Flavin_amine_oxidase"/>
</dbReference>
<keyword evidence="5" id="KW-0521">NADP</keyword>
<evidence type="ECO:0000259" key="10">
    <source>
        <dbReference type="Pfam" id="PF02036"/>
    </source>
</evidence>
<dbReference type="PRINTS" id="PR00757">
    <property type="entry name" value="AMINEOXDASEF"/>
</dbReference>
<name>A0ABR7DE70_9CLOT</name>
<evidence type="ECO:0000256" key="4">
    <source>
        <dbReference type="ARBA" id="ARBA00022827"/>
    </source>
</evidence>
<evidence type="ECO:0000313" key="11">
    <source>
        <dbReference type="EMBL" id="MBC5629691.1"/>
    </source>
</evidence>
<evidence type="ECO:0000313" key="12">
    <source>
        <dbReference type="Proteomes" id="UP000596929"/>
    </source>
</evidence>
<evidence type="ECO:0000256" key="8">
    <source>
        <dbReference type="SAM" id="Phobius"/>
    </source>
</evidence>
<keyword evidence="8" id="KW-0472">Membrane</keyword>
<feature type="domain" description="Amine oxidase" evidence="9">
    <location>
        <begin position="12"/>
        <end position="482"/>
    </location>
</feature>
<evidence type="ECO:0000256" key="1">
    <source>
        <dbReference type="ARBA" id="ARBA00001974"/>
    </source>
</evidence>
<evidence type="ECO:0000259" key="9">
    <source>
        <dbReference type="Pfam" id="PF01593"/>
    </source>
</evidence>
<sequence>MRYDVIVVGGGLAGLSSALKLSKNGKKVAVFEKHYMIGGYATNFKRKDKDGNLYVFDVALHGIGGLLPDNIFYNHMKGIDMIDKVEFLRKSETATIFSKNEEIDIPDDFEEYLNLLINKYKDCEEGIRELFYEINELKLELGSKKIPMIYQKLQNISLYDYLKSFNLDDELINEFSFLWLYYGLPPKKLNALYYILAWISYHIGGTFYVKGGAGKLSDTFVEEIKVNGGDIYLSSEIVKIDVKGKKVTAIHTKSGEEYRADEFIFACDPIHLTNLMSDDNKVVKSYKNKLENNDIGISLSQLYVGLDCKTTEVGITKGDYLINTADHEVSYESALKGDYSNTSYGITSYDILDPDLNKDVGVFVVVVADHIKNWPSYKSDEYKAKKEEVKEELLELVYRYFPDVKDHIKVVELGTPHTMKRYTNNSQGAVYGFEQNIKQGGFNRLSNKADFTNVYLAGSWTNPGGGFEGAITGGILTAERLLREEEIALDKLVKVTEENDDLVVPDMDINTFMVGMAANFDSKTVSKGEKILLEFIFDHNSKYYIQIKNKKARLLRENTEDKIDVTIKTSYKVWFNIAFCGLDGKGAMFDGKLVVLGNSNIFLKIPEYFSTSSLKKGPKSKDGSQKLEANNILKDETSKINILIWLTLTLLPWIVTDIISDYYINGSVIALGSVLYTSVLMLFIKPKRLKEVTKLEGLTLVTFAMYGLTYNLMSDIFKMEGKYMINIALILIFLISALIRKPITEDYAKEAYNKRMVKTNLFKNINIKLTLLWAGIFLIQFIIKVSIAGPLSNVSQFLAIIGLIISYYYPKLKLSEFS</sequence>
<keyword evidence="8" id="KW-0812">Transmembrane</keyword>
<dbReference type="PANTHER" id="PTHR46091:SF3">
    <property type="entry name" value="AMINE OXIDASE DOMAIN-CONTAINING PROTEIN"/>
    <property type="match status" value="1"/>
</dbReference>